<evidence type="ECO:0000313" key="2">
    <source>
        <dbReference type="EMBL" id="MDP9896287.1"/>
    </source>
</evidence>
<evidence type="ECO:0000313" key="3">
    <source>
        <dbReference type="Proteomes" id="UP001242045"/>
    </source>
</evidence>
<dbReference type="Proteomes" id="UP001242045">
    <property type="component" value="Unassembled WGS sequence"/>
</dbReference>
<feature type="compositionally biased region" description="Polar residues" evidence="1">
    <location>
        <begin position="82"/>
        <end position="92"/>
    </location>
</feature>
<reference evidence="2" key="1">
    <citation type="submission" date="2023-07" db="EMBL/GenBank/DDBJ databases">
        <title>Sorghum-associated microbial communities from plants grown in Nebraska, USA.</title>
        <authorList>
            <person name="Schachtman D."/>
        </authorList>
    </citation>
    <scope>NUCLEOTIDE SEQUENCE</scope>
    <source>
        <strain evidence="2">DS3754</strain>
    </source>
</reference>
<name>A0AAW8D1G8_9BURK</name>
<sequence>MDMQLLMRLSRMAPQRILTLAADVAAAKRLADLGLIEFTTRITKAGRALTLHAVHVHFITPAGLSAVAREKSRLECRPTLALSGQKQLTQKSPPMVKTKDTP</sequence>
<feature type="region of interest" description="Disordered" evidence="1">
    <location>
        <begin position="82"/>
        <end position="102"/>
    </location>
</feature>
<dbReference type="EMBL" id="JAUSRD010000017">
    <property type="protein sequence ID" value="MDP9896287.1"/>
    <property type="molecule type" value="Genomic_DNA"/>
</dbReference>
<proteinExistence type="predicted"/>
<evidence type="ECO:0000256" key="1">
    <source>
        <dbReference type="SAM" id="MobiDB-lite"/>
    </source>
</evidence>
<evidence type="ECO:0008006" key="4">
    <source>
        <dbReference type="Google" id="ProtNLM"/>
    </source>
</evidence>
<gene>
    <name evidence="2" type="ORF">J2W31_005422</name>
</gene>
<accession>A0AAW8D1G8</accession>
<dbReference type="RefSeq" id="WP_307686653.1">
    <property type="nucleotide sequence ID" value="NZ_JAUSRD010000017.1"/>
</dbReference>
<protein>
    <recommendedName>
        <fullName evidence="4">ArsR family transcriptional regulator</fullName>
    </recommendedName>
</protein>
<organism evidence="2 3">
    <name type="scientific">Variovorax boronicumulans</name>
    <dbReference type="NCBI Taxonomy" id="436515"/>
    <lineage>
        <taxon>Bacteria</taxon>
        <taxon>Pseudomonadati</taxon>
        <taxon>Pseudomonadota</taxon>
        <taxon>Betaproteobacteria</taxon>
        <taxon>Burkholderiales</taxon>
        <taxon>Comamonadaceae</taxon>
        <taxon>Variovorax</taxon>
    </lineage>
</organism>
<dbReference type="AlphaFoldDB" id="A0AAW8D1G8"/>
<comment type="caution">
    <text evidence="2">The sequence shown here is derived from an EMBL/GenBank/DDBJ whole genome shotgun (WGS) entry which is preliminary data.</text>
</comment>